<feature type="transmembrane region" description="Helical" evidence="6">
    <location>
        <begin position="90"/>
        <end position="111"/>
    </location>
</feature>
<evidence type="ECO:0000256" key="4">
    <source>
        <dbReference type="ARBA" id="ARBA00023136"/>
    </source>
</evidence>
<feature type="transmembrane region" description="Helical" evidence="6">
    <location>
        <begin position="451"/>
        <end position="469"/>
    </location>
</feature>
<keyword evidence="10" id="KW-1185">Reference proteome</keyword>
<dbReference type="InterPro" id="IPR001750">
    <property type="entry name" value="ND/Mrp_TM"/>
</dbReference>
<name>A0A6I6JMJ0_9BACT</name>
<accession>A0A6I6JMJ0</accession>
<keyword evidence="2 5" id="KW-0812">Transmembrane</keyword>
<dbReference type="InterPro" id="IPR001516">
    <property type="entry name" value="Proton_antipo_N"/>
</dbReference>
<feature type="transmembrane region" description="Helical" evidence="6">
    <location>
        <begin position="534"/>
        <end position="558"/>
    </location>
</feature>
<reference evidence="9 10" key="1">
    <citation type="submission" date="2019-11" db="EMBL/GenBank/DDBJ databases">
        <authorList>
            <person name="Zheng R.K."/>
            <person name="Sun C.M."/>
        </authorList>
    </citation>
    <scope>NUCLEOTIDE SEQUENCE [LARGE SCALE GENOMIC DNA]</scope>
    <source>
        <strain evidence="9 10">SRB007</strain>
    </source>
</reference>
<evidence type="ECO:0000256" key="6">
    <source>
        <dbReference type="SAM" id="Phobius"/>
    </source>
</evidence>
<feature type="transmembrane region" description="Helical" evidence="6">
    <location>
        <begin position="218"/>
        <end position="238"/>
    </location>
</feature>
<dbReference type="PANTHER" id="PTHR43373:SF1">
    <property type="entry name" value="NA(+)_H(+) ANTIPORTER SUBUNIT A"/>
    <property type="match status" value="1"/>
</dbReference>
<feature type="domain" description="NADH-Ubiquinone oxidoreductase (complex I) chain 5 N-terminal" evidence="8">
    <location>
        <begin position="121"/>
        <end position="153"/>
    </location>
</feature>
<proteinExistence type="predicted"/>
<feature type="domain" description="NADH:quinone oxidoreductase/Mrp antiporter transmembrane" evidence="7">
    <location>
        <begin position="181"/>
        <end position="461"/>
    </location>
</feature>
<feature type="transmembrane region" description="Helical" evidence="6">
    <location>
        <begin position="348"/>
        <end position="368"/>
    </location>
</feature>
<evidence type="ECO:0000256" key="5">
    <source>
        <dbReference type="RuleBase" id="RU000320"/>
    </source>
</evidence>
<evidence type="ECO:0000256" key="3">
    <source>
        <dbReference type="ARBA" id="ARBA00022989"/>
    </source>
</evidence>
<keyword evidence="3 6" id="KW-1133">Transmembrane helix</keyword>
<feature type="transmembrane region" description="Helical" evidence="6">
    <location>
        <begin position="490"/>
        <end position="514"/>
    </location>
</feature>
<evidence type="ECO:0000259" key="8">
    <source>
        <dbReference type="Pfam" id="PF00662"/>
    </source>
</evidence>
<feature type="transmembrane region" description="Helical" evidence="6">
    <location>
        <begin position="123"/>
        <end position="144"/>
    </location>
</feature>
<feature type="transmembrane region" description="Helical" evidence="6">
    <location>
        <begin position="374"/>
        <end position="396"/>
    </location>
</feature>
<sequence>MSNLLLLLILLPVAAALVCYFVRSSAVRKLTVVANGAILTLASLALLGKGAFEPIAVGSFLGIGSDFLITVMDFALLGVIFFYGLKHKNLLIQGFTLAQAVLLAWFEFFVVEHAEVPALAGDQLSIIMVLVISIIGSLICIYALPYMKEHEEHLHLKTSRQPRFFFFLVLFLGAMNGLVLANNVLWLYFFFEVTTLCSFMLIGHDATEIATRNSVRALWMNSLGGLAFVIGMMLVYAKTGTLDIAAILAAGPQGALMVAGVGFICLAGFTKAAQVPFQSWLLGAMVAPTPVSALLHSSTMVKAGVYVILRFAPAFEGTFLSTGVAICGAFTFLACAALGVGQSNGKKILAYSTVANLGLIICCAGINTPLAITAAVMMILFHAISKSLLFLCVGTIEHAIGSRDLEDMRGLYAKFPRTAMITVIGILTMMLPPFGVLMAKWMAIEAGASNIYVIVMLAMGSALMMVYLSRWAGSLMASRAADAAPERQAALIRLPLMALAAAAVILSLGSPWIYNSMVAPMFNAPPFTLSFGSLDAVSGSFVVVPLFIVLGLGLLYAMKAASGFRKTRIAPPYVAGANTPADMDGTYIGPMNGPVAYAAGNMYLGELFAEGKLTPVFNSLAVALIVLMLGGAL</sequence>
<feature type="transmembrane region" description="Helical" evidence="6">
    <location>
        <begin position="164"/>
        <end position="181"/>
    </location>
</feature>
<feature type="transmembrane region" description="Helical" evidence="6">
    <location>
        <begin position="280"/>
        <end position="299"/>
    </location>
</feature>
<gene>
    <name evidence="9" type="ORF">GM415_01595</name>
</gene>
<feature type="transmembrane region" description="Helical" evidence="6">
    <location>
        <begin position="244"/>
        <end position="268"/>
    </location>
</feature>
<dbReference type="Pfam" id="PF00662">
    <property type="entry name" value="Proton_antipo_N"/>
    <property type="match status" value="1"/>
</dbReference>
<dbReference type="PRINTS" id="PR01434">
    <property type="entry name" value="NADHDHGNASE5"/>
</dbReference>
<evidence type="ECO:0000313" key="9">
    <source>
        <dbReference type="EMBL" id="QGY38884.1"/>
    </source>
</evidence>
<evidence type="ECO:0000259" key="7">
    <source>
        <dbReference type="Pfam" id="PF00361"/>
    </source>
</evidence>
<evidence type="ECO:0000313" key="10">
    <source>
        <dbReference type="Proteomes" id="UP000428328"/>
    </source>
</evidence>
<feature type="transmembrane region" description="Helical" evidence="6">
    <location>
        <begin position="187"/>
        <end position="206"/>
    </location>
</feature>
<dbReference type="GO" id="GO:0016020">
    <property type="term" value="C:membrane"/>
    <property type="evidence" value="ECO:0007669"/>
    <property type="project" value="UniProtKB-SubCell"/>
</dbReference>
<dbReference type="PANTHER" id="PTHR43373">
    <property type="entry name" value="NA(+)/H(+) ANTIPORTER SUBUNIT"/>
    <property type="match status" value="1"/>
</dbReference>
<dbReference type="EMBL" id="CP046400">
    <property type="protein sequence ID" value="QGY38884.1"/>
    <property type="molecule type" value="Genomic_DNA"/>
</dbReference>
<feature type="transmembrane region" description="Helical" evidence="6">
    <location>
        <begin position="417"/>
        <end position="439"/>
    </location>
</feature>
<protein>
    <submittedName>
        <fullName evidence="9">NADH-quinone oxidoreductase subunit L</fullName>
    </submittedName>
</protein>
<dbReference type="AlphaFoldDB" id="A0A6I6JMJ0"/>
<dbReference type="Proteomes" id="UP000428328">
    <property type="component" value="Chromosome"/>
</dbReference>
<dbReference type="InterPro" id="IPR050616">
    <property type="entry name" value="CPA3_Na-H_Antiporter_A"/>
</dbReference>
<comment type="subcellular location">
    <subcellularLocation>
        <location evidence="1">Endomembrane system</location>
        <topology evidence="1">Multi-pass membrane protein</topology>
    </subcellularLocation>
    <subcellularLocation>
        <location evidence="5">Membrane</location>
        <topology evidence="5">Multi-pass membrane protein</topology>
    </subcellularLocation>
</comment>
<dbReference type="RefSeq" id="WP_158946095.1">
    <property type="nucleotide sequence ID" value="NZ_CP046400.1"/>
</dbReference>
<evidence type="ECO:0000256" key="2">
    <source>
        <dbReference type="ARBA" id="ARBA00022692"/>
    </source>
</evidence>
<keyword evidence="4 6" id="KW-0472">Membrane</keyword>
<organism evidence="9 10">
    <name type="scientific">Pseudodesulfovibrio cashew</name>
    <dbReference type="NCBI Taxonomy" id="2678688"/>
    <lineage>
        <taxon>Bacteria</taxon>
        <taxon>Pseudomonadati</taxon>
        <taxon>Thermodesulfobacteriota</taxon>
        <taxon>Desulfovibrionia</taxon>
        <taxon>Desulfovibrionales</taxon>
        <taxon>Desulfovibrionaceae</taxon>
    </lineage>
</organism>
<feature type="transmembrane region" description="Helical" evidence="6">
    <location>
        <begin position="55"/>
        <end position="83"/>
    </location>
</feature>
<dbReference type="KEGG" id="psel:GM415_01595"/>
<feature type="transmembrane region" description="Helical" evidence="6">
    <location>
        <begin position="319"/>
        <end position="341"/>
    </location>
</feature>
<dbReference type="GO" id="GO:0012505">
    <property type="term" value="C:endomembrane system"/>
    <property type="evidence" value="ECO:0007669"/>
    <property type="project" value="UniProtKB-SubCell"/>
</dbReference>
<evidence type="ECO:0000256" key="1">
    <source>
        <dbReference type="ARBA" id="ARBA00004127"/>
    </source>
</evidence>
<dbReference type="Pfam" id="PF00361">
    <property type="entry name" value="Proton_antipo_M"/>
    <property type="match status" value="1"/>
</dbReference>